<dbReference type="InterPro" id="IPR029026">
    <property type="entry name" value="tRNA_m1G_MTases_N"/>
</dbReference>
<accession>A0A1Q9F6B9</accession>
<dbReference type="PANTHER" id="PTHR42786">
    <property type="entry name" value="TRNA/RRNA METHYLTRANSFERASE"/>
    <property type="match status" value="1"/>
</dbReference>
<sequence>MLRCHGVPGALTACFPAPLQPAAVTNGGCRRGASTSVGPARIFDTPEELLADIGEPCRDNPQTLVFLHGVRFAPNVGASLRASHLLGAQGCLLAGGLAESRQRRPSPLEEAIRISMAARHGWPLRVSSCALPDSAGAVKVCAEHGYLPVCVENDTAGLANPPLPAEDLDLTVPGMAFVFGAEDTGVPFEVAEACAQFISIPCRGKGSLNISHAVALVLYERGRQLRADARTRLLE</sequence>
<dbReference type="PANTHER" id="PTHR42786:SF6">
    <property type="entry name" value="TRNA_RRNA METHYLTRANSFERASE SPOU TYPE DOMAIN-CONTAINING PROTEIN"/>
    <property type="match status" value="1"/>
</dbReference>
<comment type="similarity">
    <text evidence="1">Belongs to the class IV-like SAM-binding methyltransferase superfamily. RNA methyltransferase TrmH family.</text>
</comment>
<evidence type="ECO:0000256" key="3">
    <source>
        <dbReference type="ARBA" id="ARBA00022679"/>
    </source>
</evidence>
<evidence type="ECO:0000256" key="1">
    <source>
        <dbReference type="ARBA" id="ARBA00007228"/>
    </source>
</evidence>
<protein>
    <recommendedName>
        <fullName evidence="5">tRNA/rRNA methyltransferase SpoU type domain-containing protein</fullName>
    </recommendedName>
</protein>
<dbReference type="GO" id="GO:0003723">
    <property type="term" value="F:RNA binding"/>
    <property type="evidence" value="ECO:0007669"/>
    <property type="project" value="InterPro"/>
</dbReference>
<evidence type="ECO:0000313" key="7">
    <source>
        <dbReference type="Proteomes" id="UP000186817"/>
    </source>
</evidence>
<dbReference type="OrthoDB" id="241340at2759"/>
<proteinExistence type="inferred from homology"/>
<name>A0A1Q9F6B9_SYMMI</name>
<dbReference type="GO" id="GO:0008173">
    <property type="term" value="F:RNA methyltransferase activity"/>
    <property type="evidence" value="ECO:0007669"/>
    <property type="project" value="InterPro"/>
</dbReference>
<dbReference type="InterPro" id="IPR001537">
    <property type="entry name" value="SpoU_MeTrfase"/>
</dbReference>
<dbReference type="GO" id="GO:0002128">
    <property type="term" value="P:tRNA nucleoside ribose methylation"/>
    <property type="evidence" value="ECO:0007669"/>
    <property type="project" value="TreeGrafter"/>
</dbReference>
<keyword evidence="7" id="KW-1185">Reference proteome</keyword>
<evidence type="ECO:0000313" key="6">
    <source>
        <dbReference type="EMBL" id="OLQ15238.1"/>
    </source>
</evidence>
<feature type="domain" description="tRNA/rRNA methyltransferase SpoU type" evidence="5">
    <location>
        <begin position="64"/>
        <end position="219"/>
    </location>
</feature>
<gene>
    <name evidence="6" type="ORF">AK812_SmicGene543</name>
</gene>
<dbReference type="InterPro" id="IPR029028">
    <property type="entry name" value="Alpha/beta_knot_MTases"/>
</dbReference>
<dbReference type="EMBL" id="LSRX01000005">
    <property type="protein sequence ID" value="OLQ15238.1"/>
    <property type="molecule type" value="Genomic_DNA"/>
</dbReference>
<reference evidence="6 7" key="1">
    <citation type="submission" date="2016-02" db="EMBL/GenBank/DDBJ databases">
        <title>Genome analysis of coral dinoflagellate symbionts highlights evolutionary adaptations to a symbiotic lifestyle.</title>
        <authorList>
            <person name="Aranda M."/>
            <person name="Li Y."/>
            <person name="Liew Y.J."/>
            <person name="Baumgarten S."/>
            <person name="Simakov O."/>
            <person name="Wilson M."/>
            <person name="Piel J."/>
            <person name="Ashoor H."/>
            <person name="Bougouffa S."/>
            <person name="Bajic V.B."/>
            <person name="Ryu T."/>
            <person name="Ravasi T."/>
            <person name="Bayer T."/>
            <person name="Micklem G."/>
            <person name="Kim H."/>
            <person name="Bhak J."/>
            <person name="Lajeunesse T.C."/>
            <person name="Voolstra C.R."/>
        </authorList>
    </citation>
    <scope>NUCLEOTIDE SEQUENCE [LARGE SCALE GENOMIC DNA]</scope>
    <source>
        <strain evidence="6 7">CCMP2467</strain>
    </source>
</reference>
<keyword evidence="3" id="KW-0808">Transferase</keyword>
<evidence type="ECO:0000256" key="4">
    <source>
        <dbReference type="ARBA" id="ARBA00022691"/>
    </source>
</evidence>
<dbReference type="Gene3D" id="3.40.1280.10">
    <property type="match status" value="1"/>
</dbReference>
<keyword evidence="2" id="KW-0489">Methyltransferase</keyword>
<keyword evidence="4" id="KW-0949">S-adenosyl-L-methionine</keyword>
<evidence type="ECO:0000256" key="2">
    <source>
        <dbReference type="ARBA" id="ARBA00022603"/>
    </source>
</evidence>
<dbReference type="AlphaFoldDB" id="A0A1Q9F6B9"/>
<organism evidence="6 7">
    <name type="scientific">Symbiodinium microadriaticum</name>
    <name type="common">Dinoflagellate</name>
    <name type="synonym">Zooxanthella microadriatica</name>
    <dbReference type="NCBI Taxonomy" id="2951"/>
    <lineage>
        <taxon>Eukaryota</taxon>
        <taxon>Sar</taxon>
        <taxon>Alveolata</taxon>
        <taxon>Dinophyceae</taxon>
        <taxon>Suessiales</taxon>
        <taxon>Symbiodiniaceae</taxon>
        <taxon>Symbiodinium</taxon>
    </lineage>
</organism>
<dbReference type="GO" id="GO:0005829">
    <property type="term" value="C:cytosol"/>
    <property type="evidence" value="ECO:0007669"/>
    <property type="project" value="TreeGrafter"/>
</dbReference>
<dbReference type="Proteomes" id="UP000186817">
    <property type="component" value="Unassembled WGS sequence"/>
</dbReference>
<dbReference type="SUPFAM" id="SSF75217">
    <property type="entry name" value="alpha/beta knot"/>
    <property type="match status" value="1"/>
</dbReference>
<dbReference type="InterPro" id="IPR004384">
    <property type="entry name" value="RNA_MeTrfase_TrmJ/LasT"/>
</dbReference>
<evidence type="ECO:0000259" key="5">
    <source>
        <dbReference type="Pfam" id="PF00588"/>
    </source>
</evidence>
<dbReference type="Pfam" id="PF00588">
    <property type="entry name" value="SpoU_methylase"/>
    <property type="match status" value="1"/>
</dbReference>
<comment type="caution">
    <text evidence="6">The sequence shown here is derived from an EMBL/GenBank/DDBJ whole genome shotgun (WGS) entry which is preliminary data.</text>
</comment>